<evidence type="ECO:0000259" key="1">
    <source>
        <dbReference type="Pfam" id="PF00534"/>
    </source>
</evidence>
<dbReference type="InterPro" id="IPR050194">
    <property type="entry name" value="Glycosyltransferase_grp1"/>
</dbReference>
<feature type="domain" description="Glycosyl transferase family 1" evidence="1">
    <location>
        <begin position="184"/>
        <end position="350"/>
    </location>
</feature>
<evidence type="ECO:0000313" key="3">
    <source>
        <dbReference type="EMBL" id="PWJ88091.1"/>
    </source>
</evidence>
<comment type="caution">
    <text evidence="3">The sequence shown here is derived from an EMBL/GenBank/DDBJ whole genome shotgun (WGS) entry which is preliminary data.</text>
</comment>
<feature type="domain" description="Glycosyltransferase subfamily 4-like N-terminal" evidence="2">
    <location>
        <begin position="33"/>
        <end position="150"/>
    </location>
</feature>
<dbReference type="AlphaFoldDB" id="A0AA45C558"/>
<evidence type="ECO:0000313" key="4">
    <source>
        <dbReference type="Proteomes" id="UP000245921"/>
    </source>
</evidence>
<dbReference type="SUPFAM" id="SSF53756">
    <property type="entry name" value="UDP-Glycosyltransferase/glycogen phosphorylase"/>
    <property type="match status" value="1"/>
</dbReference>
<dbReference type="CDD" id="cd03808">
    <property type="entry name" value="GT4_CapM-like"/>
    <property type="match status" value="1"/>
</dbReference>
<dbReference type="PANTHER" id="PTHR45947:SF3">
    <property type="entry name" value="SULFOQUINOVOSYL TRANSFERASE SQD2"/>
    <property type="match status" value="1"/>
</dbReference>
<dbReference type="Proteomes" id="UP000245921">
    <property type="component" value="Unassembled WGS sequence"/>
</dbReference>
<dbReference type="GO" id="GO:0016757">
    <property type="term" value="F:glycosyltransferase activity"/>
    <property type="evidence" value="ECO:0007669"/>
    <property type="project" value="InterPro"/>
</dbReference>
<name>A0AA45C558_9BACT</name>
<dbReference type="Pfam" id="PF00534">
    <property type="entry name" value="Glycos_transf_1"/>
    <property type="match status" value="1"/>
</dbReference>
<proteinExistence type="predicted"/>
<protein>
    <submittedName>
        <fullName evidence="3">Glycosyltransferase involved in cell wall biosynthesis</fullName>
    </submittedName>
</protein>
<dbReference type="Pfam" id="PF13477">
    <property type="entry name" value="Glyco_trans_4_2"/>
    <property type="match status" value="1"/>
</dbReference>
<reference evidence="3 4" key="1">
    <citation type="submission" date="2018-05" db="EMBL/GenBank/DDBJ databases">
        <title>Genomic Encyclopedia of Type Strains, Phase IV (KMG-IV): sequencing the most valuable type-strain genomes for metagenomic binning, comparative biology and taxonomic classification.</title>
        <authorList>
            <person name="Goeker M."/>
        </authorList>
    </citation>
    <scope>NUCLEOTIDE SEQUENCE [LARGE SCALE GENOMIC DNA]</scope>
    <source>
        <strain evidence="3 4">DSM 24906</strain>
    </source>
</reference>
<gene>
    <name evidence="3" type="ORF">C7380_12029</name>
</gene>
<organism evidence="3 4">
    <name type="scientific">Oceanotoga teriensis</name>
    <dbReference type="NCBI Taxonomy" id="515440"/>
    <lineage>
        <taxon>Bacteria</taxon>
        <taxon>Thermotogati</taxon>
        <taxon>Thermotogota</taxon>
        <taxon>Thermotogae</taxon>
        <taxon>Petrotogales</taxon>
        <taxon>Petrotogaceae</taxon>
        <taxon>Oceanotoga</taxon>
    </lineage>
</organism>
<dbReference type="InterPro" id="IPR028098">
    <property type="entry name" value="Glyco_trans_4-like_N"/>
</dbReference>
<dbReference type="InterPro" id="IPR001296">
    <property type="entry name" value="Glyco_trans_1"/>
</dbReference>
<keyword evidence="4" id="KW-1185">Reference proteome</keyword>
<dbReference type="Gene3D" id="3.40.50.2000">
    <property type="entry name" value="Glycogen Phosphorylase B"/>
    <property type="match status" value="2"/>
</dbReference>
<dbReference type="RefSeq" id="WP_109606026.1">
    <property type="nucleotide sequence ID" value="NZ_QGGI01000020.1"/>
</dbReference>
<accession>A0AA45C558</accession>
<dbReference type="PANTHER" id="PTHR45947">
    <property type="entry name" value="SULFOQUINOVOSYL TRANSFERASE SQD2"/>
    <property type="match status" value="1"/>
</dbReference>
<dbReference type="EMBL" id="QGGI01000020">
    <property type="protein sequence ID" value="PWJ88091.1"/>
    <property type="molecule type" value="Genomic_DNA"/>
</dbReference>
<sequence length="373" mass="43231">MDNDLMVIDLFNTDYGAYRLLRTRVEKVDKRKGFKNYLICPDGIWSDKMKKMGIKVINVNLSNSMKLSDIKYEIKELVKVFKEYKPDIVHTHASKPGATGRIAAKKADVPLIIHQVHGFHFTQYKGIKRKIYEFVEKYLSKYCDILLFQNMDEYNYCKDNGYEKNSVLRYIGNGIPFEEFKDYIKKDKKFNFDKKRIACTARWEGVKNHAMLFDSIKILKEKYSFTNFELNLYGEGVLELDLKKKANSMDINDVINFIGTLDREDIISEIYDSDLSVLTSFKEGKPRALMESSALGVPIVATDVIGTNEVVKNNRNGYLVKLGDSENFAKRIYELLNDSNKWKEFSDNAKLIAKDEFDENKTIENIISVYLNG</sequence>
<evidence type="ECO:0000259" key="2">
    <source>
        <dbReference type="Pfam" id="PF13477"/>
    </source>
</evidence>